<accession>A0A382NJ84</accession>
<gene>
    <name evidence="1" type="ORF">METZ01_LOCUS314113</name>
</gene>
<reference evidence="1" key="1">
    <citation type="submission" date="2018-05" db="EMBL/GenBank/DDBJ databases">
        <authorList>
            <person name="Lanie J.A."/>
            <person name="Ng W.-L."/>
            <person name="Kazmierczak K.M."/>
            <person name="Andrzejewski T.M."/>
            <person name="Davidsen T.M."/>
            <person name="Wayne K.J."/>
            <person name="Tettelin H."/>
            <person name="Glass J.I."/>
            <person name="Rusch D."/>
            <person name="Podicherti R."/>
            <person name="Tsui H.-C.T."/>
            <person name="Winkler M.E."/>
        </authorList>
    </citation>
    <scope>NUCLEOTIDE SEQUENCE</scope>
</reference>
<name>A0A382NJ84_9ZZZZ</name>
<dbReference type="Gene3D" id="2.60.40.1120">
    <property type="entry name" value="Carboxypeptidase-like, regulatory domain"/>
    <property type="match status" value="1"/>
</dbReference>
<dbReference type="AlphaFoldDB" id="A0A382NJ84"/>
<proteinExistence type="predicted"/>
<dbReference type="EMBL" id="UINC01100871">
    <property type="protein sequence ID" value="SVC61259.1"/>
    <property type="molecule type" value="Genomic_DNA"/>
</dbReference>
<dbReference type="InterPro" id="IPR008969">
    <property type="entry name" value="CarboxyPept-like_regulatory"/>
</dbReference>
<dbReference type="SUPFAM" id="SSF49464">
    <property type="entry name" value="Carboxypeptidase regulatory domain-like"/>
    <property type="match status" value="1"/>
</dbReference>
<organism evidence="1">
    <name type="scientific">marine metagenome</name>
    <dbReference type="NCBI Taxonomy" id="408172"/>
    <lineage>
        <taxon>unclassified sequences</taxon>
        <taxon>metagenomes</taxon>
        <taxon>ecological metagenomes</taxon>
    </lineage>
</organism>
<evidence type="ECO:0008006" key="2">
    <source>
        <dbReference type="Google" id="ProtNLM"/>
    </source>
</evidence>
<evidence type="ECO:0000313" key="1">
    <source>
        <dbReference type="EMBL" id="SVC61259.1"/>
    </source>
</evidence>
<protein>
    <recommendedName>
        <fullName evidence="2">Carboxypeptidase regulatory-like domain-containing protein</fullName>
    </recommendedName>
</protein>
<sequence length="88" mass="9442">VRYFVPLLATAFLPFLVACASPKVVVTDVQGNPIPEALIYSVSLSMDVGPAKTNARGEARVPSNIQGTHWVDVSKNGYRSVRVEVPSS</sequence>
<feature type="non-terminal residue" evidence="1">
    <location>
        <position position="1"/>
    </location>
</feature>